<reference evidence="4" key="1">
    <citation type="submission" date="2018-07" db="EMBL/GenBank/DDBJ databases">
        <title>Streptacidiphilus bronchialis DSM 106435 chromosome.</title>
        <authorList>
            <person name="Batra D."/>
            <person name="Gulvik C.A."/>
        </authorList>
    </citation>
    <scope>NUCLEOTIDE SEQUENCE [LARGE SCALE GENOMIC DNA]</scope>
    <source>
        <strain evidence="4">DSM 106435</strain>
    </source>
</reference>
<name>A0A345SSZ8_9ACTN</name>
<dbReference type="Proteomes" id="UP000249340">
    <property type="component" value="Chromosome"/>
</dbReference>
<accession>A0A345SSZ8</accession>
<feature type="transmembrane region" description="Helical" evidence="1">
    <location>
        <begin position="6"/>
        <end position="28"/>
    </location>
</feature>
<organism evidence="3 4">
    <name type="scientific">Peterkaempfera bronchialis</name>
    <dbReference type="NCBI Taxonomy" id="2126346"/>
    <lineage>
        <taxon>Bacteria</taxon>
        <taxon>Bacillati</taxon>
        <taxon>Actinomycetota</taxon>
        <taxon>Actinomycetes</taxon>
        <taxon>Kitasatosporales</taxon>
        <taxon>Streptomycetaceae</taxon>
        <taxon>Peterkaempfera</taxon>
    </lineage>
</organism>
<gene>
    <name evidence="3" type="ORF">C7M71_004655</name>
</gene>
<evidence type="ECO:0000313" key="3">
    <source>
        <dbReference type="EMBL" id="AXI76853.1"/>
    </source>
</evidence>
<dbReference type="InterPro" id="IPR012495">
    <property type="entry name" value="TadE-like_dom"/>
</dbReference>
<keyword evidence="1" id="KW-1133">Transmembrane helix</keyword>
<dbReference type="RefSeq" id="WP_111494611.1">
    <property type="nucleotide sequence ID" value="NZ_CP031264.1"/>
</dbReference>
<keyword evidence="4" id="KW-1185">Reference proteome</keyword>
<evidence type="ECO:0000313" key="4">
    <source>
        <dbReference type="Proteomes" id="UP000249340"/>
    </source>
</evidence>
<sequence>MSISLAIVFPVVLTMVLLVVQASLWWYARQVALTAAREGAEAGRLLNAAPADGTARARTFLDRAGTAISDPQVSAAGSTDTEIRISVTVRAQSLLPGLSGQLITQHVTAPRERFVPQEATP</sequence>
<feature type="domain" description="TadE-like" evidence="2">
    <location>
        <begin position="5"/>
        <end position="40"/>
    </location>
</feature>
<evidence type="ECO:0000259" key="2">
    <source>
        <dbReference type="Pfam" id="PF07811"/>
    </source>
</evidence>
<keyword evidence="1" id="KW-0812">Transmembrane</keyword>
<dbReference type="AlphaFoldDB" id="A0A345SSZ8"/>
<dbReference type="EMBL" id="CP031264">
    <property type="protein sequence ID" value="AXI76853.1"/>
    <property type="molecule type" value="Genomic_DNA"/>
</dbReference>
<dbReference type="OrthoDB" id="4220102at2"/>
<evidence type="ECO:0000256" key="1">
    <source>
        <dbReference type="SAM" id="Phobius"/>
    </source>
</evidence>
<dbReference type="KEGG" id="stri:C7M71_004655"/>
<dbReference type="Pfam" id="PF07811">
    <property type="entry name" value="TadE"/>
    <property type="match status" value="1"/>
</dbReference>
<proteinExistence type="predicted"/>
<keyword evidence="1" id="KW-0472">Membrane</keyword>
<protein>
    <submittedName>
        <fullName evidence="3">Pilus assembly protein</fullName>
    </submittedName>
</protein>